<feature type="compositionally biased region" description="Basic and acidic residues" evidence="1">
    <location>
        <begin position="168"/>
        <end position="179"/>
    </location>
</feature>
<dbReference type="InParanoid" id="J9D377"/>
<feature type="region of interest" description="Disordered" evidence="1">
    <location>
        <begin position="129"/>
        <end position="179"/>
    </location>
</feature>
<dbReference type="Proteomes" id="UP000003163">
    <property type="component" value="Unassembled WGS sequence"/>
</dbReference>
<gene>
    <name evidence="2" type="ORF">EDEG_03274</name>
</gene>
<feature type="compositionally biased region" description="Basic and acidic residues" evidence="1">
    <location>
        <begin position="219"/>
        <end position="239"/>
    </location>
</feature>
<sequence length="249" mass="29122">MIESKEEGISELKKLINTRQNLLDARTEYENILVEVYDIEKHFNLGLRLFDDQKKLLKNKKNFQGIKNFLDNLISKSKIDKNVVYDDAWIQNVVECIFLDKKPKKIPEKIKTPEVKTNEEKTTIKVNISTKPKNGNSDVASKMETNTERNNTVRSETDNRNKTVQARNKQEQIHKKRDSVPMKPRDEIIEEPVLDNNQEIIPGSRVPFGWKRGEVFEGGSRERKRENFKTKHIPTKEYRSGAMTRSKNH</sequence>
<evidence type="ECO:0000256" key="1">
    <source>
        <dbReference type="SAM" id="MobiDB-lite"/>
    </source>
</evidence>
<proteinExistence type="predicted"/>
<feature type="region of interest" description="Disordered" evidence="1">
    <location>
        <begin position="219"/>
        <end position="249"/>
    </location>
</feature>
<reference evidence="3" key="2">
    <citation type="submission" date="2015-07" db="EMBL/GenBank/DDBJ databases">
        <title>Contrasting host-pathogen interactions and genome evolution in two generalist and specialist microsporidian pathogens of mosquitoes.</title>
        <authorList>
            <consortium name="The Broad Institute Genomics Platform"/>
            <consortium name="The Broad Institute Genome Sequencing Center for Infectious Disease"/>
            <person name="Cuomo C.A."/>
            <person name="Sanscrainte N.D."/>
            <person name="Goldberg J.M."/>
            <person name="Heiman D."/>
            <person name="Young S."/>
            <person name="Zeng Q."/>
            <person name="Becnel J.J."/>
            <person name="Birren B.W."/>
        </authorList>
    </citation>
    <scope>NUCLEOTIDE SEQUENCE [LARGE SCALE GENOMIC DNA]</scope>
    <source>
        <strain evidence="3">USNM 41457</strain>
    </source>
</reference>
<dbReference type="VEuPathDB" id="MicrosporidiaDB:EDEG_03274"/>
<feature type="compositionally biased region" description="Polar residues" evidence="1">
    <location>
        <begin position="129"/>
        <end position="139"/>
    </location>
</feature>
<comment type="caution">
    <text evidence="2">The sequence shown here is derived from an EMBL/GenBank/DDBJ whole genome shotgun (WGS) entry which is preliminary data.</text>
</comment>
<dbReference type="HOGENOM" id="CLU_1115744_0_0_1"/>
<reference evidence="2 3" key="1">
    <citation type="submission" date="2011-08" db="EMBL/GenBank/DDBJ databases">
        <authorList>
            <person name="Liu Z.J."/>
            <person name="Shi F.L."/>
            <person name="Lu J.Q."/>
            <person name="Li M."/>
            <person name="Wang Z.L."/>
        </authorList>
    </citation>
    <scope>NUCLEOTIDE SEQUENCE [LARGE SCALE GENOMIC DNA]</scope>
    <source>
        <strain evidence="2 3">USNM 41457</strain>
    </source>
</reference>
<dbReference type="AlphaFoldDB" id="J9D377"/>
<name>J9D377_EDHAE</name>
<dbReference type="EMBL" id="AFBI03000079">
    <property type="protein sequence ID" value="EJW02291.1"/>
    <property type="molecule type" value="Genomic_DNA"/>
</dbReference>
<organism evidence="2 3">
    <name type="scientific">Edhazardia aedis (strain USNM 41457)</name>
    <name type="common">Microsporidian parasite</name>
    <dbReference type="NCBI Taxonomy" id="1003232"/>
    <lineage>
        <taxon>Eukaryota</taxon>
        <taxon>Fungi</taxon>
        <taxon>Fungi incertae sedis</taxon>
        <taxon>Microsporidia</taxon>
        <taxon>Edhazardia</taxon>
    </lineage>
</organism>
<protein>
    <submittedName>
        <fullName evidence="2">Uncharacterized protein</fullName>
    </submittedName>
</protein>
<accession>J9D377</accession>
<keyword evidence="3" id="KW-1185">Reference proteome</keyword>
<evidence type="ECO:0000313" key="3">
    <source>
        <dbReference type="Proteomes" id="UP000003163"/>
    </source>
</evidence>
<evidence type="ECO:0000313" key="2">
    <source>
        <dbReference type="EMBL" id="EJW02291.1"/>
    </source>
</evidence>